<accession>A0A0S4KLF3</accession>
<keyword evidence="1" id="KW-0472">Membrane</keyword>
<keyword evidence="1" id="KW-0812">Transmembrane</keyword>
<reference evidence="3" key="1">
    <citation type="submission" date="2015-09" db="EMBL/GenBank/DDBJ databases">
        <authorList>
            <consortium name="Pathogen Informatics"/>
        </authorList>
    </citation>
    <scope>NUCLEOTIDE SEQUENCE [LARGE SCALE GENOMIC DNA]</scope>
    <source>
        <strain evidence="3">Lake Konstanz</strain>
    </source>
</reference>
<dbReference type="Proteomes" id="UP000051952">
    <property type="component" value="Unassembled WGS sequence"/>
</dbReference>
<evidence type="ECO:0000313" key="3">
    <source>
        <dbReference type="Proteomes" id="UP000051952"/>
    </source>
</evidence>
<dbReference type="VEuPathDB" id="TriTrypDB:BSAL_42445"/>
<gene>
    <name evidence="2" type="ORF">BSAL_42445</name>
</gene>
<dbReference type="AlphaFoldDB" id="A0A0S4KLF3"/>
<name>A0A0S4KLF3_BODSA</name>
<evidence type="ECO:0000313" key="2">
    <source>
        <dbReference type="EMBL" id="CUI15452.1"/>
    </source>
</evidence>
<proteinExistence type="predicted"/>
<evidence type="ECO:0000256" key="1">
    <source>
        <dbReference type="SAM" id="Phobius"/>
    </source>
</evidence>
<feature type="transmembrane region" description="Helical" evidence="1">
    <location>
        <begin position="89"/>
        <end position="110"/>
    </location>
</feature>
<dbReference type="EMBL" id="CYKH01002148">
    <property type="protein sequence ID" value="CUI15452.1"/>
    <property type="molecule type" value="Genomic_DNA"/>
</dbReference>
<keyword evidence="3" id="KW-1185">Reference proteome</keyword>
<sequence>MKLILLFFHGCSLFRHSHKQFSLNTLMLAVRGATTILRRSSALCSSHAYTFSVFPAVSMQRRFLLQATPILHELKMSKRRQRPKHSPSLGFSVPVAIIAVLFTIFMIISIKSGSFETAVNSKRTFF</sequence>
<keyword evidence="1" id="KW-1133">Transmembrane helix</keyword>
<organism evidence="2 3">
    <name type="scientific">Bodo saltans</name>
    <name type="common">Flagellated protozoan</name>
    <dbReference type="NCBI Taxonomy" id="75058"/>
    <lineage>
        <taxon>Eukaryota</taxon>
        <taxon>Discoba</taxon>
        <taxon>Euglenozoa</taxon>
        <taxon>Kinetoplastea</taxon>
        <taxon>Metakinetoplastina</taxon>
        <taxon>Eubodonida</taxon>
        <taxon>Bodonidae</taxon>
        <taxon>Bodo</taxon>
    </lineage>
</organism>
<protein>
    <submittedName>
        <fullName evidence="2">Membrane-associated protein, putative</fullName>
    </submittedName>
</protein>